<reference evidence="5 6" key="1">
    <citation type="submission" date="2022-09" db="EMBL/GenBank/DDBJ databases">
        <title>Draft genome of isolate Be4.</title>
        <authorList>
            <person name="Sanchez-Castro I."/>
            <person name="Martinez-Rodriguez P."/>
            <person name="Descostes M."/>
            <person name="Merroun M."/>
        </authorList>
    </citation>
    <scope>NUCLEOTIDE SEQUENCE [LARGE SCALE GENOMIC DNA]</scope>
    <source>
        <strain evidence="5 6">Be4</strain>
    </source>
</reference>
<evidence type="ECO:0000313" key="5">
    <source>
        <dbReference type="EMBL" id="MCT9811079.1"/>
    </source>
</evidence>
<dbReference type="GO" id="GO:0051213">
    <property type="term" value="F:dioxygenase activity"/>
    <property type="evidence" value="ECO:0007669"/>
    <property type="project" value="UniProtKB-KW"/>
</dbReference>
<gene>
    <name evidence="5" type="ORF">N0K08_10580</name>
</gene>
<dbReference type="InterPro" id="IPR050411">
    <property type="entry name" value="AlphaKG_dependent_hydroxylases"/>
</dbReference>
<dbReference type="SUPFAM" id="SSF51197">
    <property type="entry name" value="Clavaminate synthase-like"/>
    <property type="match status" value="1"/>
</dbReference>
<feature type="domain" description="TauD/TfdA-like" evidence="4">
    <location>
        <begin position="62"/>
        <end position="316"/>
    </location>
</feature>
<evidence type="ECO:0000259" key="4">
    <source>
        <dbReference type="Pfam" id="PF02668"/>
    </source>
</evidence>
<sequence>MTEVIERRPLLAPPQLQGPAAWLGSQLGQRTDWIEVLTPAELAEIDQAIQRFKASGAALGDISTQTFALPLLAPRLARILQDVVHGRGFVLLRGFEVERYSTEETAIAYLGLGAYLGSFRSQNAAGHLLGHVKDTGVDINKPTVRFYQTNRALEYHTDSCDIVGLICLKPSRSGGESRIVSSVSVYNQMMRTRPDLVEQLFHAFPTDRRGEVPEGGLPWFDIPVFHWHAGQLTTIYVGQYIRSAQQNFPQARRLTAKELEALDLLDALTNDTQLNLEMEFRPGDMQFLHNHQILHSRTDFEDWPEPERKRHLMRLWLAPKDGRALPECFAPRYGSVVPGDRGGIITRQTQLRFVLDAA</sequence>
<comment type="caution">
    <text evidence="5">The sequence shown here is derived from an EMBL/GenBank/DDBJ whole genome shotgun (WGS) entry which is preliminary data.</text>
</comment>
<proteinExistence type="predicted"/>
<dbReference type="Gene3D" id="3.60.130.10">
    <property type="entry name" value="Clavaminate synthase-like"/>
    <property type="match status" value="1"/>
</dbReference>
<protein>
    <submittedName>
        <fullName evidence="5">TauD/TfdA family dioxygenase</fullName>
    </submittedName>
</protein>
<keyword evidence="6" id="KW-1185">Reference proteome</keyword>
<dbReference type="Proteomes" id="UP001525968">
    <property type="component" value="Unassembled WGS sequence"/>
</dbReference>
<evidence type="ECO:0000256" key="2">
    <source>
        <dbReference type="ARBA" id="ARBA00023002"/>
    </source>
</evidence>
<dbReference type="EMBL" id="JAODYH010000004">
    <property type="protein sequence ID" value="MCT9811079.1"/>
    <property type="molecule type" value="Genomic_DNA"/>
</dbReference>
<evidence type="ECO:0000256" key="1">
    <source>
        <dbReference type="ARBA" id="ARBA00001954"/>
    </source>
</evidence>
<dbReference type="InterPro" id="IPR042098">
    <property type="entry name" value="TauD-like_sf"/>
</dbReference>
<dbReference type="PANTHER" id="PTHR10696:SF56">
    <property type="entry name" value="TAUD_TFDA-LIKE DOMAIN-CONTAINING PROTEIN"/>
    <property type="match status" value="1"/>
</dbReference>
<dbReference type="Pfam" id="PF02668">
    <property type="entry name" value="TauD"/>
    <property type="match status" value="1"/>
</dbReference>
<organism evidence="5 6">
    <name type="scientific">Acidovorax bellezanensis</name>
    <dbReference type="NCBI Taxonomy" id="2976702"/>
    <lineage>
        <taxon>Bacteria</taxon>
        <taxon>Pseudomonadati</taxon>
        <taxon>Pseudomonadota</taxon>
        <taxon>Betaproteobacteria</taxon>
        <taxon>Burkholderiales</taxon>
        <taxon>Comamonadaceae</taxon>
        <taxon>Acidovorax</taxon>
    </lineage>
</organism>
<name>A0ABT2PKS1_9BURK</name>
<accession>A0ABT2PKS1</accession>
<keyword evidence="5" id="KW-0223">Dioxygenase</keyword>
<dbReference type="InterPro" id="IPR003819">
    <property type="entry name" value="TauD/TfdA-like"/>
</dbReference>
<keyword evidence="3" id="KW-0045">Antibiotic biosynthesis</keyword>
<dbReference type="PANTHER" id="PTHR10696">
    <property type="entry name" value="GAMMA-BUTYROBETAINE HYDROXYLASE-RELATED"/>
    <property type="match status" value="1"/>
</dbReference>
<comment type="cofactor">
    <cofactor evidence="1">
        <name>Fe(2+)</name>
        <dbReference type="ChEBI" id="CHEBI:29033"/>
    </cofactor>
</comment>
<keyword evidence="2" id="KW-0560">Oxidoreductase</keyword>
<evidence type="ECO:0000313" key="6">
    <source>
        <dbReference type="Proteomes" id="UP001525968"/>
    </source>
</evidence>
<dbReference type="RefSeq" id="WP_261500255.1">
    <property type="nucleotide sequence ID" value="NZ_JAODYH010000004.1"/>
</dbReference>
<evidence type="ECO:0000256" key="3">
    <source>
        <dbReference type="ARBA" id="ARBA00023194"/>
    </source>
</evidence>